<protein>
    <recommendedName>
        <fullName evidence="5">SFI1 centrin binding protein</fullName>
    </recommendedName>
</protein>
<feature type="compositionally biased region" description="Basic residues" evidence="2">
    <location>
        <begin position="1"/>
        <end position="18"/>
    </location>
</feature>
<feature type="region of interest" description="Disordered" evidence="2">
    <location>
        <begin position="652"/>
        <end position="691"/>
    </location>
</feature>
<dbReference type="STRING" id="28377.ENSACAP00000004107"/>
<reference evidence="3" key="2">
    <citation type="submission" date="2025-08" db="UniProtKB">
        <authorList>
            <consortium name="Ensembl"/>
        </authorList>
    </citation>
    <scope>IDENTIFICATION</scope>
</reference>
<organism evidence="3 4">
    <name type="scientific">Anolis carolinensis</name>
    <name type="common">Green anole</name>
    <name type="synonym">American chameleon</name>
    <dbReference type="NCBI Taxonomy" id="28377"/>
    <lineage>
        <taxon>Eukaryota</taxon>
        <taxon>Metazoa</taxon>
        <taxon>Chordata</taxon>
        <taxon>Craniata</taxon>
        <taxon>Vertebrata</taxon>
        <taxon>Euteleostomi</taxon>
        <taxon>Lepidosauria</taxon>
        <taxon>Squamata</taxon>
        <taxon>Bifurcata</taxon>
        <taxon>Unidentata</taxon>
        <taxon>Episquamata</taxon>
        <taxon>Toxicofera</taxon>
        <taxon>Iguania</taxon>
        <taxon>Dactyloidae</taxon>
        <taxon>Anolis</taxon>
    </lineage>
</organism>
<evidence type="ECO:0000256" key="2">
    <source>
        <dbReference type="SAM" id="MobiDB-lite"/>
    </source>
</evidence>
<dbReference type="Bgee" id="ENSACAG00000004235">
    <property type="expression patterns" value="Expressed in kidney and 12 other cell types or tissues"/>
</dbReference>
<dbReference type="GO" id="GO:0019902">
    <property type="term" value="F:phosphatase binding"/>
    <property type="evidence" value="ECO:0000318"/>
    <property type="project" value="GO_Central"/>
</dbReference>
<evidence type="ECO:0000313" key="4">
    <source>
        <dbReference type="Proteomes" id="UP000001646"/>
    </source>
</evidence>
<evidence type="ECO:0008006" key="5">
    <source>
        <dbReference type="Google" id="ProtNLM"/>
    </source>
</evidence>
<proteinExistence type="predicted"/>
<dbReference type="PANTHER" id="PTHR22028">
    <property type="entry name" value="SFI1 SPINDLE BODY DOMAIN-CONTAINING PROTEIN-RELATED"/>
    <property type="match status" value="1"/>
</dbReference>
<accession>G1KCM8</accession>
<evidence type="ECO:0000313" key="3">
    <source>
        <dbReference type="Ensembl" id="ENSACAP00000004107.4"/>
    </source>
</evidence>
<name>G1KCM8_ANOCA</name>
<dbReference type="InParanoid" id="G1KCM8"/>
<dbReference type="InterPro" id="IPR052270">
    <property type="entry name" value="CACF_protein"/>
</dbReference>
<dbReference type="FunCoup" id="G1KCM8">
    <property type="interactions" value="144"/>
</dbReference>
<reference evidence="3" key="3">
    <citation type="submission" date="2025-09" db="UniProtKB">
        <authorList>
            <consortium name="Ensembl"/>
        </authorList>
    </citation>
    <scope>IDENTIFICATION</scope>
</reference>
<feature type="coiled-coil region" evidence="1">
    <location>
        <begin position="699"/>
        <end position="768"/>
    </location>
</feature>
<sequence length="789" mass="94883">MEKSSKKSGRLPKAPKSHIIKEDGRRNGRIPYRVNYNWNRGGRLKELRIRHLARKFLYSWAKKTFGRVLPSKARRHFEHTAMRKAFEMWKEQWWVACHEWKLTIRAECHYRYVIYAAIFRTWKLYVLHQREKNGRLSLAKTVADHLRRQQIWKRWRKYIEIRHIKHWMQLDAIGFREGSLLRVSWSLWKKQQIENRKADLALCHWARRLKSRYWHKWKDAKAKEKLEASKRKSHLFLLRQEVECVTGRASLRRAFHRWKLCTEAALHSRMADHHYRLHLLSRGFISFRHNVAESASKPIRNNLAQQQCRMTLLRRFWDGWCSRLEEKEEQKERLQMLVAGIQFRETWTSRFFSQWRLRAERQRKDRMAEKLVYQGKVHLTLLQVAEKEEECHRQVLWHSLRVWRENVREVKVAERNEERARCHWKQHTLHKTTVLWRQAAILGLHRREEKAETVAKARRCLDSVTLRTAFLRWWTLAVASRREKGLIAAATQHCARQRLREALNRWKRYHHHCLRKQLLQKRAERSRAWSLLTAALSTWKQQRALRREEALQTARALWLWSCSLRGKALRAWAQWAKERQRKAARLRMATQAHRNLLVQDGALRLLRYTSRKKEARAQSQAQNEAEAAVLRRHAVERCFSLWKRKVLHRRGNAPPKRVTFGEKEEQDGSRGAPSAVLGRRKRPRRSHDEDRLRAELGSIGQWMRQYHESQQELQSLRRRIRLLRKWQEVRAEGEEEQSGDSREVEGAVNQLTLQARSLEARLAEEKGKMATSISRLQEIRKALYTVDGK</sequence>
<dbReference type="Ensembl" id="ENSACAT00000004204.4">
    <property type="protein sequence ID" value="ENSACAP00000004107.4"/>
    <property type="gene ID" value="ENSACAG00000004235.4"/>
</dbReference>
<dbReference type="GeneTree" id="ENSGT00940000166668"/>
<feature type="region of interest" description="Disordered" evidence="2">
    <location>
        <begin position="1"/>
        <end position="20"/>
    </location>
</feature>
<keyword evidence="1" id="KW-0175">Coiled coil</keyword>
<dbReference type="eggNOG" id="KOG4775">
    <property type="taxonomic scope" value="Eukaryota"/>
</dbReference>
<dbReference type="HOGENOM" id="CLU_324312_0_0_1"/>
<reference evidence="3 4" key="1">
    <citation type="submission" date="2009-12" db="EMBL/GenBank/DDBJ databases">
        <title>The Genome Sequence of Anolis carolinensis (Green Anole Lizard).</title>
        <authorList>
            <consortium name="The Genome Sequencing Platform"/>
            <person name="Di Palma F."/>
            <person name="Alfoldi J."/>
            <person name="Heiman D."/>
            <person name="Young S."/>
            <person name="Grabherr M."/>
            <person name="Johnson J."/>
            <person name="Lander E.S."/>
            <person name="Lindblad-Toh K."/>
        </authorList>
    </citation>
    <scope>NUCLEOTIDE SEQUENCE [LARGE SCALE GENOMIC DNA]</scope>
    <source>
        <strain evidence="3 4">JBL SC #1</strain>
    </source>
</reference>
<dbReference type="PANTHER" id="PTHR22028:SF4">
    <property type="entry name" value="PROTEIN SFI1 HOMOLOG"/>
    <property type="match status" value="1"/>
</dbReference>
<keyword evidence="4" id="KW-1185">Reference proteome</keyword>
<dbReference type="Proteomes" id="UP000001646">
    <property type="component" value="Chromosome 3"/>
</dbReference>
<feature type="compositionally biased region" description="Basic and acidic residues" evidence="2">
    <location>
        <begin position="659"/>
        <end position="668"/>
    </location>
</feature>
<evidence type="ECO:0000256" key="1">
    <source>
        <dbReference type="SAM" id="Coils"/>
    </source>
</evidence>
<dbReference type="AlphaFoldDB" id="G1KCM8"/>